<proteinExistence type="predicted"/>
<dbReference type="AlphaFoldDB" id="A0AAJ7BPY1"/>
<dbReference type="GeneID" id="107265968"/>
<evidence type="ECO:0000313" key="5">
    <source>
        <dbReference type="Proteomes" id="UP000694920"/>
    </source>
</evidence>
<gene>
    <name evidence="6" type="primary">LOC107265968</name>
</gene>
<sequence>MIQWSLAVIAFIGILASANGYCVKHTVNHNDTQYRHYICFRSTDYRESLARISADQPTGVMFKFYPVPKIINGSFESHKGILIDLGFQRCEVTEIDDHAFKGLINLKMLMLDKNNLQTLKAVWFESLTNLNTLSVTENQLQVLDPEVFVNVPNLVMLNIGDNKLQCLDMPKFRALTHLKYVGLDFNKWTWKCRAQLTEFLNNLTDAKKLTRYITCKKCYNVYKECAADQSFDDVNETTFNACADEKMDKLVIQENTKDCDD</sequence>
<dbReference type="KEGG" id="ccin:107265968"/>
<keyword evidence="1" id="KW-0433">Leucine-rich repeat</keyword>
<dbReference type="RefSeq" id="XP_015591453.1">
    <property type="nucleotide sequence ID" value="XM_015735967.2"/>
</dbReference>
<evidence type="ECO:0000256" key="2">
    <source>
        <dbReference type="ARBA" id="ARBA00022729"/>
    </source>
</evidence>
<reference evidence="6" key="1">
    <citation type="submission" date="2025-08" db="UniProtKB">
        <authorList>
            <consortium name="RefSeq"/>
        </authorList>
    </citation>
    <scope>IDENTIFICATION</scope>
</reference>
<keyword evidence="3" id="KW-0677">Repeat</keyword>
<evidence type="ECO:0000256" key="3">
    <source>
        <dbReference type="ARBA" id="ARBA00022737"/>
    </source>
</evidence>
<feature type="signal peptide" evidence="4">
    <location>
        <begin position="1"/>
        <end position="20"/>
    </location>
</feature>
<evidence type="ECO:0000313" key="6">
    <source>
        <dbReference type="RefSeq" id="XP_015591453.1"/>
    </source>
</evidence>
<name>A0AAJ7BPY1_CEPCN</name>
<dbReference type="InterPro" id="IPR032675">
    <property type="entry name" value="LRR_dom_sf"/>
</dbReference>
<dbReference type="SMART" id="SM00369">
    <property type="entry name" value="LRR_TYP"/>
    <property type="match status" value="3"/>
</dbReference>
<protein>
    <submittedName>
        <fullName evidence="6">Chondroadherin-like</fullName>
    </submittedName>
</protein>
<dbReference type="GO" id="GO:0005615">
    <property type="term" value="C:extracellular space"/>
    <property type="evidence" value="ECO:0007669"/>
    <property type="project" value="TreeGrafter"/>
</dbReference>
<dbReference type="InterPro" id="IPR001611">
    <property type="entry name" value="Leu-rich_rpt"/>
</dbReference>
<dbReference type="Gene3D" id="3.80.10.10">
    <property type="entry name" value="Ribonuclease Inhibitor"/>
    <property type="match status" value="1"/>
</dbReference>
<feature type="chain" id="PRO_5042506847" evidence="4">
    <location>
        <begin position="21"/>
        <end position="261"/>
    </location>
</feature>
<keyword evidence="2 4" id="KW-0732">Signal</keyword>
<dbReference type="Pfam" id="PF13855">
    <property type="entry name" value="LRR_8"/>
    <property type="match status" value="1"/>
</dbReference>
<dbReference type="PANTHER" id="PTHR24373:SF370">
    <property type="entry name" value="FISH-LIPS, ISOFORM E"/>
    <property type="match status" value="1"/>
</dbReference>
<accession>A0AAJ7BPY1</accession>
<dbReference type="InterPro" id="IPR050328">
    <property type="entry name" value="Dev_Immune_Receptor"/>
</dbReference>
<dbReference type="GO" id="GO:0031012">
    <property type="term" value="C:extracellular matrix"/>
    <property type="evidence" value="ECO:0007669"/>
    <property type="project" value="TreeGrafter"/>
</dbReference>
<dbReference type="Proteomes" id="UP000694920">
    <property type="component" value="Unplaced"/>
</dbReference>
<dbReference type="InterPro" id="IPR003591">
    <property type="entry name" value="Leu-rich_rpt_typical-subtyp"/>
</dbReference>
<dbReference type="PANTHER" id="PTHR24373">
    <property type="entry name" value="SLIT RELATED LEUCINE-RICH REPEAT NEURONAL PROTEIN"/>
    <property type="match status" value="1"/>
</dbReference>
<organism evidence="5 6">
    <name type="scientific">Cephus cinctus</name>
    <name type="common">Wheat stem sawfly</name>
    <dbReference type="NCBI Taxonomy" id="211228"/>
    <lineage>
        <taxon>Eukaryota</taxon>
        <taxon>Metazoa</taxon>
        <taxon>Ecdysozoa</taxon>
        <taxon>Arthropoda</taxon>
        <taxon>Hexapoda</taxon>
        <taxon>Insecta</taxon>
        <taxon>Pterygota</taxon>
        <taxon>Neoptera</taxon>
        <taxon>Endopterygota</taxon>
        <taxon>Hymenoptera</taxon>
        <taxon>Cephoidea</taxon>
        <taxon>Cephidae</taxon>
        <taxon>Cephus</taxon>
    </lineage>
</organism>
<keyword evidence="5" id="KW-1185">Reference proteome</keyword>
<dbReference type="SUPFAM" id="SSF52058">
    <property type="entry name" value="L domain-like"/>
    <property type="match status" value="1"/>
</dbReference>
<evidence type="ECO:0000256" key="4">
    <source>
        <dbReference type="SAM" id="SignalP"/>
    </source>
</evidence>
<evidence type="ECO:0000256" key="1">
    <source>
        <dbReference type="ARBA" id="ARBA00022614"/>
    </source>
</evidence>